<gene>
    <name evidence="1" type="ORF">JPH1_10200</name>
</gene>
<dbReference type="SUPFAM" id="SSF53098">
    <property type="entry name" value="Ribonuclease H-like"/>
    <property type="match status" value="1"/>
</dbReference>
<dbReference type="Proteomes" id="UP000327362">
    <property type="component" value="Chromosome"/>
</dbReference>
<name>A0AAI8X1A5_MYCAV</name>
<dbReference type="InterPro" id="IPR012337">
    <property type="entry name" value="RNaseH-like_sf"/>
</dbReference>
<dbReference type="Pfam" id="PF13565">
    <property type="entry name" value="HTH_32"/>
    <property type="match status" value="1"/>
</dbReference>
<protein>
    <recommendedName>
        <fullName evidence="3">IS481 family transposase</fullName>
    </recommendedName>
</protein>
<evidence type="ECO:0008006" key="3">
    <source>
        <dbReference type="Google" id="ProtNLM"/>
    </source>
</evidence>
<evidence type="ECO:0000313" key="1">
    <source>
        <dbReference type="EMBL" id="BBN46545.1"/>
    </source>
</evidence>
<organism evidence="1 2">
    <name type="scientific">Mycobacterium avium subsp. hominissuis</name>
    <dbReference type="NCBI Taxonomy" id="439334"/>
    <lineage>
        <taxon>Bacteria</taxon>
        <taxon>Bacillati</taxon>
        <taxon>Actinomycetota</taxon>
        <taxon>Actinomycetes</taxon>
        <taxon>Mycobacteriales</taxon>
        <taxon>Mycobacteriaceae</taxon>
        <taxon>Mycobacterium</taxon>
        <taxon>Mycobacterium avium complex (MAC)</taxon>
    </lineage>
</organism>
<reference evidence="1 2" key="1">
    <citation type="submission" date="2019-09" db="EMBL/GenBank/DDBJ databases">
        <title>Complete genome sequence of Mycobacterium avium subsp. hominissuis strain JP-H-1.</title>
        <authorList>
            <person name="Kinoshita Y."/>
            <person name="Niwa H."/>
            <person name="Uchida-Fujii E."/>
            <person name="Nukada T."/>
        </authorList>
    </citation>
    <scope>NUCLEOTIDE SEQUENCE [LARGE SCALE GENOMIC DNA]</scope>
    <source>
        <strain evidence="1 2">JP-H-1</strain>
    </source>
</reference>
<dbReference type="SUPFAM" id="SSF46689">
    <property type="entry name" value="Homeodomain-like"/>
    <property type="match status" value="1"/>
</dbReference>
<evidence type="ECO:0000313" key="2">
    <source>
        <dbReference type="Proteomes" id="UP000327362"/>
    </source>
</evidence>
<dbReference type="EMBL" id="AP020326">
    <property type="protein sequence ID" value="BBN46545.1"/>
    <property type="molecule type" value="Genomic_DNA"/>
</dbReference>
<accession>A0AAI8X1A5</accession>
<proteinExistence type="predicted"/>
<dbReference type="AlphaFoldDB" id="A0AAI8X1A5"/>
<dbReference type="InterPro" id="IPR009057">
    <property type="entry name" value="Homeodomain-like_sf"/>
</dbReference>
<sequence length="224" mass="25090">MSDETAGDSADWVTEHRYRAVLQVLDGVPKSQVARECGASRQSVHSWVIRYEAFGLPGLADRSRRPLTSPNELSPTVVAMVCELRRTYPRWGAQRIAHELVLRGVDAPPSRSSVYRILVRHGLITAQQQNHKRKYRRWQRDAPMQLWQIDIMGGVFLADGRECKLVTGIDDHARFVVMATVVAQPGARAVCAAFTGHGRLRRALRSVDRQREAVHGPVHQAVSG</sequence>